<dbReference type="AlphaFoldDB" id="A0AAD8FH75"/>
<evidence type="ECO:0000313" key="2">
    <source>
        <dbReference type="Proteomes" id="UP001233172"/>
    </source>
</evidence>
<reference evidence="1" key="2">
    <citation type="submission" date="2023-04" db="EMBL/GenBank/DDBJ databases">
        <authorList>
            <person name="Bu L."/>
            <person name="Lu L."/>
            <person name="Laidemitt M.R."/>
            <person name="Zhang S.M."/>
            <person name="Mutuku M."/>
            <person name="Mkoji G."/>
            <person name="Steinauer M."/>
            <person name="Loker E.S."/>
        </authorList>
    </citation>
    <scope>NUCLEOTIDE SEQUENCE</scope>
    <source>
        <strain evidence="1">KasaAsao</strain>
        <tissue evidence="1">Whole Snail</tissue>
    </source>
</reference>
<proteinExistence type="predicted"/>
<sequence length="138" mass="15644">MAAHDSVADREIALNVRLTQDQMLTFGEVSTEDVHLPTLLESVNEQASNRHIPRIPSNDAVGMFTQDEHLGTDSNNKVNNLNKVSSNEPSNRGLGLDEASHRIYLNHAFEHSDETVLEPGHLCKQYLYFERNLYDKKK</sequence>
<dbReference type="Proteomes" id="UP001233172">
    <property type="component" value="Unassembled WGS sequence"/>
</dbReference>
<accession>A0AAD8FH75</accession>
<keyword evidence="2" id="KW-1185">Reference proteome</keyword>
<dbReference type="EMBL" id="JASAOG010000018">
    <property type="protein sequence ID" value="KAK0064235.1"/>
    <property type="molecule type" value="Genomic_DNA"/>
</dbReference>
<gene>
    <name evidence="1" type="ORF">Bpfe_006420</name>
</gene>
<organism evidence="1 2">
    <name type="scientific">Biomphalaria pfeifferi</name>
    <name type="common">Bloodfluke planorb</name>
    <name type="synonym">Freshwater snail</name>
    <dbReference type="NCBI Taxonomy" id="112525"/>
    <lineage>
        <taxon>Eukaryota</taxon>
        <taxon>Metazoa</taxon>
        <taxon>Spiralia</taxon>
        <taxon>Lophotrochozoa</taxon>
        <taxon>Mollusca</taxon>
        <taxon>Gastropoda</taxon>
        <taxon>Heterobranchia</taxon>
        <taxon>Euthyneura</taxon>
        <taxon>Panpulmonata</taxon>
        <taxon>Hygrophila</taxon>
        <taxon>Lymnaeoidea</taxon>
        <taxon>Planorbidae</taxon>
        <taxon>Biomphalaria</taxon>
    </lineage>
</organism>
<reference evidence="1" key="1">
    <citation type="journal article" date="2023" name="PLoS Negl. Trop. Dis.">
        <title>A genome sequence for Biomphalaria pfeifferi, the major vector snail for the human-infecting parasite Schistosoma mansoni.</title>
        <authorList>
            <person name="Bu L."/>
            <person name="Lu L."/>
            <person name="Laidemitt M.R."/>
            <person name="Zhang S.M."/>
            <person name="Mutuku M."/>
            <person name="Mkoji G."/>
            <person name="Steinauer M."/>
            <person name="Loker E.S."/>
        </authorList>
    </citation>
    <scope>NUCLEOTIDE SEQUENCE</scope>
    <source>
        <strain evidence="1">KasaAsao</strain>
    </source>
</reference>
<protein>
    <submittedName>
        <fullName evidence="1">Solute carrier family 26 member 6</fullName>
    </submittedName>
</protein>
<evidence type="ECO:0000313" key="1">
    <source>
        <dbReference type="EMBL" id="KAK0064235.1"/>
    </source>
</evidence>
<comment type="caution">
    <text evidence="1">The sequence shown here is derived from an EMBL/GenBank/DDBJ whole genome shotgun (WGS) entry which is preliminary data.</text>
</comment>
<name>A0AAD8FH75_BIOPF</name>